<name>A0A346AX54_9FIRM</name>
<dbReference type="RefSeq" id="WP_087477121.1">
    <property type="nucleotide sequence ID" value="NZ_CALYAU010000003.1"/>
</dbReference>
<feature type="signal peptide" evidence="1">
    <location>
        <begin position="1"/>
        <end position="23"/>
    </location>
</feature>
<evidence type="ECO:0000256" key="1">
    <source>
        <dbReference type="SAM" id="SignalP"/>
    </source>
</evidence>
<accession>A0A346AX54</accession>
<organism evidence="2 3">
    <name type="scientific">Megasphaera stantonii</name>
    <dbReference type="NCBI Taxonomy" id="2144175"/>
    <lineage>
        <taxon>Bacteria</taxon>
        <taxon>Bacillati</taxon>
        <taxon>Bacillota</taxon>
        <taxon>Negativicutes</taxon>
        <taxon>Veillonellales</taxon>
        <taxon>Veillonellaceae</taxon>
        <taxon>Megasphaera</taxon>
    </lineage>
</organism>
<keyword evidence="3" id="KW-1185">Reference proteome</keyword>
<evidence type="ECO:0008006" key="4">
    <source>
        <dbReference type="Google" id="ProtNLM"/>
    </source>
</evidence>
<sequence>MRRKNGYMTFCILALGTAALLLAASAAHLSAQYVRSARQYEEAVQLSYASESALLVSWRDLRSRRWQDVPERRTWAFNDVWGIAEGGQRIEIQCVASPYSLPFNGVLRASAVSDHTLLKRTCALQFRVQKGDDGSASFAVRQIVY</sequence>
<dbReference type="OrthoDB" id="9968901at2"/>
<evidence type="ECO:0000313" key="3">
    <source>
        <dbReference type="Proteomes" id="UP000254337"/>
    </source>
</evidence>
<protein>
    <recommendedName>
        <fullName evidence="4">Prepilin-type cleavage/methylation domain-containing protein</fullName>
    </recommendedName>
</protein>
<gene>
    <name evidence="2" type="ORF">DKB62_02035</name>
</gene>
<dbReference type="EMBL" id="CP029462">
    <property type="protein sequence ID" value="AXL20447.1"/>
    <property type="molecule type" value="Genomic_DNA"/>
</dbReference>
<evidence type="ECO:0000313" key="2">
    <source>
        <dbReference type="EMBL" id="AXL20447.1"/>
    </source>
</evidence>
<dbReference type="KEGG" id="meg:DKB62_02035"/>
<proteinExistence type="predicted"/>
<dbReference type="AlphaFoldDB" id="A0A346AX54"/>
<keyword evidence="1" id="KW-0732">Signal</keyword>
<reference evidence="2 3" key="1">
    <citation type="submission" date="2018-05" db="EMBL/GenBank/DDBJ databases">
        <title>Complete genome sequence of Megasphaera sp. AJH120T, isolated from the ceca of a chicken.</title>
        <authorList>
            <person name="Maki J."/>
            <person name="Looft T."/>
        </authorList>
    </citation>
    <scope>NUCLEOTIDE SEQUENCE [LARGE SCALE GENOMIC DNA]</scope>
    <source>
        <strain evidence="2 3">AJH120</strain>
    </source>
</reference>
<dbReference type="Proteomes" id="UP000254337">
    <property type="component" value="Chromosome"/>
</dbReference>
<feature type="chain" id="PRO_5039246293" description="Prepilin-type cleavage/methylation domain-containing protein" evidence="1">
    <location>
        <begin position="24"/>
        <end position="145"/>
    </location>
</feature>